<organism evidence="1 2">
    <name type="scientific">Klebsiella phage phiBO1E</name>
    <dbReference type="NCBI Taxonomy" id="1555207"/>
    <lineage>
        <taxon>Viruses</taxon>
        <taxon>Duplodnaviria</taxon>
        <taxon>Heunggongvirae</taxon>
        <taxon>Uroviricota</taxon>
        <taxon>Caudoviricetes</taxon>
        <taxon>Autographivirales</taxon>
        <taxon>Autoscriptoviridae</taxon>
        <taxon>Slopekvirinae</taxon>
        <taxon>Drulisvirus</taxon>
        <taxon>Drulisvirus BO1E</taxon>
    </lineage>
</organism>
<proteinExistence type="predicted"/>
<keyword evidence="2" id="KW-1185">Reference proteome</keyword>
<evidence type="ECO:0000313" key="2">
    <source>
        <dbReference type="Proteomes" id="UP000223315"/>
    </source>
</evidence>
<dbReference type="EMBL" id="KM576124">
    <property type="protein sequence ID" value="AIT13588.1"/>
    <property type="molecule type" value="Genomic_DNA"/>
</dbReference>
<name>A0A1U8VDG5_9CAUD</name>
<accession>A0A1U8VDG5</accession>
<reference evidence="1 2" key="1">
    <citation type="journal article" date="2017" name="Sci. Rep.">
        <title>?BO1E, a newly discovered lytic bacteriophage targeting carbapenemase-producing Klebsiella pneumoniae of the pandemic Clonal Group 258 clade II lineage.</title>
        <authorList>
            <person name="D'Andrea M.M."/>
            <person name="Marmo P."/>
            <person name="Henrici De Angelis L."/>
            <person name="Palmieri M."/>
            <person name="Ciacci N."/>
            <person name="Di Lallo G."/>
            <person name="Dematte E."/>
            <person name="Vannuccini E."/>
            <person name="Lupetti P."/>
            <person name="Rossolini G.M."/>
            <person name="Thaller M.C."/>
        </authorList>
    </citation>
    <scope>NUCLEOTIDE SEQUENCE [LARGE SCALE GENOMIC DNA]</scope>
</reference>
<dbReference type="Proteomes" id="UP000223315">
    <property type="component" value="Segment"/>
</dbReference>
<protein>
    <submittedName>
        <fullName evidence="1">Uncharacterized protein</fullName>
    </submittedName>
</protein>
<evidence type="ECO:0000313" key="1">
    <source>
        <dbReference type="EMBL" id="AIT13588.1"/>
    </source>
</evidence>
<sequence>MQVDYTGVIQKVDYTGIIRGSYVVRHRVTGEFCTVELGARYNQREWDIVGSISLLGDLLVCLNRQTSTTSTTR</sequence>
<gene>
    <name evidence="1" type="ORF">BO1E_0019</name>
</gene>